<protein>
    <recommendedName>
        <fullName evidence="3">FHA domain-containing protein</fullName>
    </recommendedName>
</protein>
<dbReference type="RefSeq" id="WP_189478675.1">
    <property type="nucleotide sequence ID" value="NZ_BMYM01000004.1"/>
</dbReference>
<dbReference type="Gene3D" id="3.90.640.10">
    <property type="entry name" value="Actin, Chain A, domain 4"/>
    <property type="match status" value="1"/>
</dbReference>
<reference evidence="1" key="2">
    <citation type="submission" date="2020-09" db="EMBL/GenBank/DDBJ databases">
        <authorList>
            <person name="Sun Q."/>
            <person name="Kim S."/>
        </authorList>
    </citation>
    <scope>NUCLEOTIDE SEQUENCE</scope>
    <source>
        <strain evidence="1">KCTC 23430</strain>
    </source>
</reference>
<reference evidence="1" key="1">
    <citation type="journal article" date="2014" name="Int. J. Syst. Evol. Microbiol.">
        <title>Complete genome sequence of Corynebacterium casei LMG S-19264T (=DSM 44701T), isolated from a smear-ripened cheese.</title>
        <authorList>
            <consortium name="US DOE Joint Genome Institute (JGI-PGF)"/>
            <person name="Walter F."/>
            <person name="Albersmeier A."/>
            <person name="Kalinowski J."/>
            <person name="Ruckert C."/>
        </authorList>
    </citation>
    <scope>NUCLEOTIDE SEQUENCE</scope>
    <source>
        <strain evidence="1">KCTC 23430</strain>
    </source>
</reference>
<dbReference type="AlphaFoldDB" id="A0A918XM53"/>
<accession>A0A918XM53</accession>
<name>A0A918XM53_9GAMM</name>
<sequence length="420" mass="45041">MTLAVLDINDCNLQLWAGSQHAQGAGYALFSKGDYQFGNDARARARLEPRSTNTRYWWQLNTEPLQPALGPARHSADLVHAHLQALHSDAGRPEQVVLAVPGSLQRDQLALLLGIVQACPFNATGLVNRSVAAASMLVTSERAFHLELQLHQATITELSADGDTITAPRTQPLPGCGMLQLQERLVELIAAAFIRQTRFDPRRKADTEQALYDVLPKVLAQLRSTGETIVEVSGNRASISRSALTEAGSRLFTSAAEAIGANAAHEQILLDPIVALLPGIDGHFANNRVLAEDSVNQAVQQHRSVIEQSTDELVLTGTLPCEGMTIRPNVEALADPVPPARREGKVPTHLLVGQSAYALGGRNHPLAMEATQETSGDWVLSTDASGHTTLNDDPYAGENLVVGDTLVSEGTTALLIEVLS</sequence>
<evidence type="ECO:0008006" key="3">
    <source>
        <dbReference type="Google" id="ProtNLM"/>
    </source>
</evidence>
<dbReference type="EMBL" id="BMYM01000004">
    <property type="protein sequence ID" value="GHD39064.1"/>
    <property type="molecule type" value="Genomic_DNA"/>
</dbReference>
<gene>
    <name evidence="1" type="ORF">GCM10007053_30240</name>
</gene>
<organism evidence="1 2">
    <name type="scientific">Parahalioglobus pacificus</name>
    <dbReference type="NCBI Taxonomy" id="930806"/>
    <lineage>
        <taxon>Bacteria</taxon>
        <taxon>Pseudomonadati</taxon>
        <taxon>Pseudomonadota</taxon>
        <taxon>Gammaproteobacteria</taxon>
        <taxon>Cellvibrionales</taxon>
        <taxon>Halieaceae</taxon>
        <taxon>Parahalioglobus</taxon>
    </lineage>
</organism>
<dbReference type="Proteomes" id="UP000644693">
    <property type="component" value="Unassembled WGS sequence"/>
</dbReference>
<keyword evidence="2" id="KW-1185">Reference proteome</keyword>
<evidence type="ECO:0000313" key="2">
    <source>
        <dbReference type="Proteomes" id="UP000644693"/>
    </source>
</evidence>
<proteinExistence type="predicted"/>
<evidence type="ECO:0000313" key="1">
    <source>
        <dbReference type="EMBL" id="GHD39064.1"/>
    </source>
</evidence>
<dbReference type="Gene3D" id="3.30.420.40">
    <property type="match status" value="2"/>
</dbReference>
<comment type="caution">
    <text evidence="1">The sequence shown here is derived from an EMBL/GenBank/DDBJ whole genome shotgun (WGS) entry which is preliminary data.</text>
</comment>